<comment type="caution">
    <text evidence="1">The sequence shown here is derived from an EMBL/GenBank/DDBJ whole genome shotgun (WGS) entry which is preliminary data.</text>
</comment>
<organism evidence="1">
    <name type="scientific">marine sediment metagenome</name>
    <dbReference type="NCBI Taxonomy" id="412755"/>
    <lineage>
        <taxon>unclassified sequences</taxon>
        <taxon>metagenomes</taxon>
        <taxon>ecological metagenomes</taxon>
    </lineage>
</organism>
<name>A0A0F9G3Q1_9ZZZZ</name>
<sequence>MAKRKSEIKALFEPWPEFIWMIIRHWFWEFKMCEGCKIELRERLHPTQPPEQTT</sequence>
<dbReference type="EMBL" id="LAZR01019216">
    <property type="protein sequence ID" value="KKL93339.1"/>
    <property type="molecule type" value="Genomic_DNA"/>
</dbReference>
<dbReference type="AlphaFoldDB" id="A0A0F9G3Q1"/>
<reference evidence="1" key="1">
    <citation type="journal article" date="2015" name="Nature">
        <title>Complex archaea that bridge the gap between prokaryotes and eukaryotes.</title>
        <authorList>
            <person name="Spang A."/>
            <person name="Saw J.H."/>
            <person name="Jorgensen S.L."/>
            <person name="Zaremba-Niedzwiedzka K."/>
            <person name="Martijn J."/>
            <person name="Lind A.E."/>
            <person name="van Eijk R."/>
            <person name="Schleper C."/>
            <person name="Guy L."/>
            <person name="Ettema T.J."/>
        </authorList>
    </citation>
    <scope>NUCLEOTIDE SEQUENCE</scope>
</reference>
<proteinExistence type="predicted"/>
<evidence type="ECO:0000313" key="1">
    <source>
        <dbReference type="EMBL" id="KKL93339.1"/>
    </source>
</evidence>
<accession>A0A0F9G3Q1</accession>
<protein>
    <submittedName>
        <fullName evidence="1">Uncharacterized protein</fullName>
    </submittedName>
</protein>
<gene>
    <name evidence="1" type="ORF">LCGC14_1875660</name>
</gene>